<name>A0A9N9WF02_9NEOP</name>
<protein>
    <recommendedName>
        <fullName evidence="4">DUF4806 domain-containing protein</fullName>
    </recommendedName>
</protein>
<accession>A0A9N9WF02</accession>
<reference evidence="2" key="2">
    <citation type="submission" date="2022-10" db="EMBL/GenBank/DDBJ databases">
        <authorList>
            <consortium name="ENA_rothamsted_submissions"/>
            <consortium name="culmorum"/>
            <person name="King R."/>
        </authorList>
    </citation>
    <scope>NUCLEOTIDE SEQUENCE</scope>
</reference>
<evidence type="ECO:0000313" key="2">
    <source>
        <dbReference type="EMBL" id="CAG9790285.1"/>
    </source>
</evidence>
<reference evidence="2" key="1">
    <citation type="submission" date="2021-12" db="EMBL/GenBank/DDBJ databases">
        <authorList>
            <person name="King R."/>
        </authorList>
    </citation>
    <scope>NUCLEOTIDE SEQUENCE</scope>
</reference>
<evidence type="ECO:0008006" key="4">
    <source>
        <dbReference type="Google" id="ProtNLM"/>
    </source>
</evidence>
<feature type="compositionally biased region" description="Basic and acidic residues" evidence="1">
    <location>
        <begin position="395"/>
        <end position="420"/>
    </location>
</feature>
<dbReference type="Proteomes" id="UP001153714">
    <property type="component" value="Chromosome 21"/>
</dbReference>
<sequence length="469" mass="53252">MIRQINQSCATNTYYAARLMNEPARNTNLQFSLDSWPAGAARLRVLFLALLSDTARNLYTYCTAINLLTMSFKIVKSLEKGVYRHWIVPSSWEHDNNVKWPKKNISELVKCIDSVPEPDWLHIKCQVKRSNIPTYKEADRELSRLLNVTDTDEDDFIRKITMSNQKEVNMNSAMEQLADQDNPPMISVPEESYESSSQIILTADNQILGIPTNTYCVLAADQEHFIDKPKENCDLYKSLENINLTLGNHNRKMDTILENKKKIMYKMACLSIQVDNVQLQLGNVKEDHIVPLSAVTKNKVENMGFSFSPITTVEELIKINDSLSNKTARKRLKETLSVVCSGGKGNNCAYKLIDIMFSRDFLYNELFLKSVLKNSNKRKNAKQARSSTTRKRAKIEKNETGTKPNDDENNAKNDKQDANKPETTSDIEFAPTAKTNVKNQPSNHSIDIPESKNYSTASGDESIEEQSLC</sequence>
<feature type="compositionally biased region" description="Basic residues" evidence="1">
    <location>
        <begin position="377"/>
        <end position="394"/>
    </location>
</feature>
<feature type="region of interest" description="Disordered" evidence="1">
    <location>
        <begin position="377"/>
        <end position="469"/>
    </location>
</feature>
<gene>
    <name evidence="2" type="ORF">DIATSA_LOCUS7954</name>
</gene>
<organism evidence="2 3">
    <name type="scientific">Diatraea saccharalis</name>
    <name type="common">sugarcane borer</name>
    <dbReference type="NCBI Taxonomy" id="40085"/>
    <lineage>
        <taxon>Eukaryota</taxon>
        <taxon>Metazoa</taxon>
        <taxon>Ecdysozoa</taxon>
        <taxon>Arthropoda</taxon>
        <taxon>Hexapoda</taxon>
        <taxon>Insecta</taxon>
        <taxon>Pterygota</taxon>
        <taxon>Neoptera</taxon>
        <taxon>Endopterygota</taxon>
        <taxon>Lepidoptera</taxon>
        <taxon>Glossata</taxon>
        <taxon>Ditrysia</taxon>
        <taxon>Pyraloidea</taxon>
        <taxon>Crambidae</taxon>
        <taxon>Crambinae</taxon>
        <taxon>Diatraea</taxon>
    </lineage>
</organism>
<keyword evidence="3" id="KW-1185">Reference proteome</keyword>
<evidence type="ECO:0000313" key="3">
    <source>
        <dbReference type="Proteomes" id="UP001153714"/>
    </source>
</evidence>
<feature type="compositionally biased region" description="Polar residues" evidence="1">
    <location>
        <begin position="433"/>
        <end position="445"/>
    </location>
</feature>
<dbReference type="EMBL" id="OU893352">
    <property type="protein sequence ID" value="CAG9790285.1"/>
    <property type="molecule type" value="Genomic_DNA"/>
</dbReference>
<proteinExistence type="predicted"/>
<evidence type="ECO:0000256" key="1">
    <source>
        <dbReference type="SAM" id="MobiDB-lite"/>
    </source>
</evidence>
<dbReference type="OrthoDB" id="7736237at2759"/>
<dbReference type="AlphaFoldDB" id="A0A9N9WF02"/>